<evidence type="ECO:0000256" key="2">
    <source>
        <dbReference type="ARBA" id="ARBA00010333"/>
    </source>
</evidence>
<evidence type="ECO:0000256" key="4">
    <source>
        <dbReference type="RuleBase" id="RU003744"/>
    </source>
</evidence>
<keyword evidence="7" id="KW-1185">Reference proteome</keyword>
<evidence type="ECO:0000256" key="3">
    <source>
        <dbReference type="ARBA" id="ARBA00022729"/>
    </source>
</evidence>
<proteinExistence type="inferred from homology"/>
<evidence type="ECO:0000313" key="7">
    <source>
        <dbReference type="Proteomes" id="UP001553031"/>
    </source>
</evidence>
<comment type="similarity">
    <text evidence="2 4">Belongs to the bacterial solute-binding protein 3 family.</text>
</comment>
<feature type="domain" description="Solute-binding protein family 3/N-terminal" evidence="5">
    <location>
        <begin position="61"/>
        <end position="283"/>
    </location>
</feature>
<keyword evidence="3" id="KW-0732">Signal</keyword>
<dbReference type="RefSeq" id="WP_303106366.1">
    <property type="nucleotide sequence ID" value="NZ_JBFBLL010000005.1"/>
</dbReference>
<dbReference type="PANTHER" id="PTHR35936">
    <property type="entry name" value="MEMBRANE-BOUND LYTIC MUREIN TRANSGLYCOSYLASE F"/>
    <property type="match status" value="1"/>
</dbReference>
<dbReference type="PROSITE" id="PS51257">
    <property type="entry name" value="PROKAR_LIPOPROTEIN"/>
    <property type="match status" value="1"/>
</dbReference>
<name>A0ABV3KEW2_9MICC</name>
<dbReference type="SUPFAM" id="SSF53850">
    <property type="entry name" value="Periplasmic binding protein-like II"/>
    <property type="match status" value="1"/>
</dbReference>
<gene>
    <name evidence="6" type="ORF">AB0O96_08900</name>
</gene>
<comment type="subcellular location">
    <subcellularLocation>
        <location evidence="1">Cell envelope</location>
    </subcellularLocation>
</comment>
<dbReference type="PROSITE" id="PS01039">
    <property type="entry name" value="SBP_BACTERIAL_3"/>
    <property type="match status" value="1"/>
</dbReference>
<dbReference type="Pfam" id="PF00497">
    <property type="entry name" value="SBP_bac_3"/>
    <property type="match status" value="1"/>
</dbReference>
<dbReference type="Proteomes" id="UP001553031">
    <property type="component" value="Unassembled WGS sequence"/>
</dbReference>
<organism evidence="6 7">
    <name type="scientific">Kocuria salsicia</name>
    <dbReference type="NCBI Taxonomy" id="664639"/>
    <lineage>
        <taxon>Bacteria</taxon>
        <taxon>Bacillati</taxon>
        <taxon>Actinomycetota</taxon>
        <taxon>Actinomycetes</taxon>
        <taxon>Micrococcales</taxon>
        <taxon>Micrococcaceae</taxon>
        <taxon>Kocuria</taxon>
    </lineage>
</organism>
<comment type="caution">
    <text evidence="6">The sequence shown here is derived from an EMBL/GenBank/DDBJ whole genome shotgun (WGS) entry which is preliminary data.</text>
</comment>
<reference evidence="6 7" key="1">
    <citation type="submission" date="2024-06" db="EMBL/GenBank/DDBJ databases">
        <title>The Natural Products Discovery Center: Release of the First 8490 Sequenced Strains for Exploring Actinobacteria Biosynthetic Diversity.</title>
        <authorList>
            <person name="Kalkreuter E."/>
            <person name="Kautsar S.A."/>
            <person name="Yang D."/>
            <person name="Bader C.D."/>
            <person name="Teijaro C.N."/>
            <person name="Fluegel L."/>
            <person name="Davis C.M."/>
            <person name="Simpson J.R."/>
            <person name="Lauterbach L."/>
            <person name="Steele A.D."/>
            <person name="Gui C."/>
            <person name="Meng S."/>
            <person name="Li G."/>
            <person name="Viehrig K."/>
            <person name="Ye F."/>
            <person name="Su P."/>
            <person name="Kiefer A.F."/>
            <person name="Nichols A."/>
            <person name="Cepeda A.J."/>
            <person name="Yan W."/>
            <person name="Fan B."/>
            <person name="Jiang Y."/>
            <person name="Adhikari A."/>
            <person name="Zheng C.-J."/>
            <person name="Schuster L."/>
            <person name="Cowan T.M."/>
            <person name="Smanski M.J."/>
            <person name="Chevrette M.G."/>
            <person name="De Carvalho L.P.S."/>
            <person name="Shen B."/>
        </authorList>
    </citation>
    <scope>NUCLEOTIDE SEQUENCE [LARGE SCALE GENOMIC DNA]</scope>
    <source>
        <strain evidence="6 7">NPDC079179</strain>
    </source>
</reference>
<dbReference type="SMART" id="SM00062">
    <property type="entry name" value="PBPb"/>
    <property type="match status" value="1"/>
</dbReference>
<sequence>MITRSRPAGITAAAVAVGIAAVLTGCGSQGQEGTTSSSFASAGVAPTAQHSHLGEVQREGRIQVCTTGDYRPYTYKDPKSGEWSGIDVDMARSLGKSLGAEVEFVQTSWANVVTDMDVSCDIAVGGISYTTDRAQKAAFSDTTSPDGKTPVVRCGEEEKYDTVAEINKPSVKVVTPLGGTNEKFADKNFPDAQVTKYKDNNTIFDQIVDGAADVMVTDASETRWVAHTHPELCSVHPDKPFDHFDKGYLLPQGDTVWEEYVDNWLDIASQDGTKAAAEEKWYG</sequence>
<evidence type="ECO:0000256" key="1">
    <source>
        <dbReference type="ARBA" id="ARBA00004196"/>
    </source>
</evidence>
<dbReference type="PANTHER" id="PTHR35936:SF19">
    <property type="entry name" value="AMINO-ACID-BINDING PROTEIN YXEM-RELATED"/>
    <property type="match status" value="1"/>
</dbReference>
<dbReference type="EMBL" id="JBFBLL010000005">
    <property type="protein sequence ID" value="MEV8158308.1"/>
    <property type="molecule type" value="Genomic_DNA"/>
</dbReference>
<evidence type="ECO:0000259" key="5">
    <source>
        <dbReference type="SMART" id="SM00062"/>
    </source>
</evidence>
<dbReference type="InterPro" id="IPR018313">
    <property type="entry name" value="SBP_3_CS"/>
</dbReference>
<evidence type="ECO:0000313" key="6">
    <source>
        <dbReference type="EMBL" id="MEV8158308.1"/>
    </source>
</evidence>
<accession>A0ABV3KEW2</accession>
<dbReference type="Gene3D" id="3.40.190.10">
    <property type="entry name" value="Periplasmic binding protein-like II"/>
    <property type="match status" value="2"/>
</dbReference>
<dbReference type="InterPro" id="IPR001638">
    <property type="entry name" value="Solute-binding_3/MltF_N"/>
</dbReference>
<protein>
    <submittedName>
        <fullName evidence="6">Transporter substrate-binding domain-containing protein</fullName>
    </submittedName>
</protein>